<dbReference type="InterPro" id="IPR058626">
    <property type="entry name" value="MdtA-like_b-barrel"/>
</dbReference>
<dbReference type="InterPro" id="IPR058627">
    <property type="entry name" value="MdtA-like_C"/>
</dbReference>
<evidence type="ECO:0000259" key="3">
    <source>
        <dbReference type="Pfam" id="PF25876"/>
    </source>
</evidence>
<evidence type="ECO:0000259" key="5">
    <source>
        <dbReference type="Pfam" id="PF25944"/>
    </source>
</evidence>
<comment type="subcellular location">
    <subcellularLocation>
        <location evidence="1">Cell envelope</location>
    </subcellularLocation>
</comment>
<dbReference type="NCBIfam" id="TIGR01730">
    <property type="entry name" value="RND_mfp"/>
    <property type="match status" value="1"/>
</dbReference>
<feature type="domain" description="Multidrug resistance protein MdtA-like beta-barrel" evidence="5">
    <location>
        <begin position="209"/>
        <end position="286"/>
    </location>
</feature>
<dbReference type="PROSITE" id="PS51257">
    <property type="entry name" value="PROKAR_LIPOPROTEIN"/>
    <property type="match status" value="1"/>
</dbReference>
<protein>
    <submittedName>
        <fullName evidence="7">Efflux RND transporter periplasmic adaptor subunit</fullName>
    </submittedName>
</protein>
<comment type="caution">
    <text evidence="7">The sequence shown here is derived from an EMBL/GenBank/DDBJ whole genome shotgun (WGS) entry which is preliminary data.</text>
</comment>
<dbReference type="RefSeq" id="WP_205458809.1">
    <property type="nucleotide sequence ID" value="NZ_JAFHKK010000009.1"/>
</dbReference>
<dbReference type="Gene3D" id="2.40.30.170">
    <property type="match status" value="1"/>
</dbReference>
<evidence type="ECO:0000256" key="2">
    <source>
        <dbReference type="ARBA" id="ARBA00009477"/>
    </source>
</evidence>
<evidence type="ECO:0000313" key="7">
    <source>
        <dbReference type="EMBL" id="MBN2964260.1"/>
    </source>
</evidence>
<reference evidence="7 8" key="2">
    <citation type="submission" date="2021-02" db="EMBL/GenBank/DDBJ databases">
        <title>Sulfurospirillum tamanensis sp. nov.</title>
        <authorList>
            <person name="Frolova A."/>
            <person name="Merkel A."/>
            <person name="Slobodkin A."/>
        </authorList>
    </citation>
    <scope>NUCLEOTIDE SEQUENCE [LARGE SCALE GENOMIC DNA]</scope>
    <source>
        <strain evidence="7 8">T05b</strain>
    </source>
</reference>
<dbReference type="PANTHER" id="PTHR30158">
    <property type="entry name" value="ACRA/E-RELATED COMPONENT OF DRUG EFFLUX TRANSPORTER"/>
    <property type="match status" value="1"/>
</dbReference>
<dbReference type="Proteomes" id="UP000703590">
    <property type="component" value="Unassembled WGS sequence"/>
</dbReference>
<feature type="domain" description="Multidrug resistance protein MdtA-like C-terminal permuted SH3" evidence="6">
    <location>
        <begin position="292"/>
        <end position="350"/>
    </location>
</feature>
<dbReference type="Pfam" id="PF25967">
    <property type="entry name" value="RND-MFP_C"/>
    <property type="match status" value="1"/>
</dbReference>
<evidence type="ECO:0000256" key="1">
    <source>
        <dbReference type="ARBA" id="ARBA00004196"/>
    </source>
</evidence>
<dbReference type="Pfam" id="PF25944">
    <property type="entry name" value="Beta-barrel_RND"/>
    <property type="match status" value="1"/>
</dbReference>
<dbReference type="EMBL" id="JAFHKK010000009">
    <property type="protein sequence ID" value="MBN2964260.1"/>
    <property type="molecule type" value="Genomic_DNA"/>
</dbReference>
<evidence type="ECO:0000259" key="6">
    <source>
        <dbReference type="Pfam" id="PF25967"/>
    </source>
</evidence>
<dbReference type="Gene3D" id="2.40.420.20">
    <property type="match status" value="1"/>
</dbReference>
<feature type="domain" description="Multidrug resistance protein MdtA-like barrel-sandwich hybrid" evidence="4">
    <location>
        <begin position="64"/>
        <end position="202"/>
    </location>
</feature>
<organism evidence="7 8">
    <name type="scientific">Sulfurospirillum tamanense</name>
    <dbReference type="NCBI Taxonomy" id="2813362"/>
    <lineage>
        <taxon>Bacteria</taxon>
        <taxon>Pseudomonadati</taxon>
        <taxon>Campylobacterota</taxon>
        <taxon>Epsilonproteobacteria</taxon>
        <taxon>Campylobacterales</taxon>
        <taxon>Sulfurospirillaceae</taxon>
        <taxon>Sulfurospirillum</taxon>
    </lineage>
</organism>
<dbReference type="Pfam" id="PF25876">
    <property type="entry name" value="HH_MFP_RND"/>
    <property type="match status" value="1"/>
</dbReference>
<dbReference type="Gene3D" id="2.40.50.100">
    <property type="match status" value="1"/>
</dbReference>
<evidence type="ECO:0000259" key="4">
    <source>
        <dbReference type="Pfam" id="PF25917"/>
    </source>
</evidence>
<comment type="similarity">
    <text evidence="2">Belongs to the membrane fusion protein (MFP) (TC 8.A.1) family.</text>
</comment>
<accession>A0ABS2WRX6</accession>
<gene>
    <name evidence="7" type="ORF">JWV37_05680</name>
</gene>
<name>A0ABS2WRX6_9BACT</name>
<proteinExistence type="inferred from homology"/>
<dbReference type="InterPro" id="IPR006143">
    <property type="entry name" value="RND_pump_MFP"/>
</dbReference>
<dbReference type="InterPro" id="IPR058624">
    <property type="entry name" value="MdtA-like_HH"/>
</dbReference>
<reference evidence="7 8" key="3">
    <citation type="submission" date="2021-02" db="EMBL/GenBank/DDBJ databases">
        <authorList>
            <person name="Merkel A.Y."/>
        </authorList>
    </citation>
    <scope>NUCLEOTIDE SEQUENCE [LARGE SCALE GENOMIC DNA]</scope>
    <source>
        <strain evidence="7 8">T05b</strain>
    </source>
</reference>
<dbReference type="SUPFAM" id="SSF111369">
    <property type="entry name" value="HlyD-like secretion proteins"/>
    <property type="match status" value="1"/>
</dbReference>
<dbReference type="Pfam" id="PF25917">
    <property type="entry name" value="BSH_RND"/>
    <property type="match status" value="1"/>
</dbReference>
<keyword evidence="8" id="KW-1185">Reference proteome</keyword>
<evidence type="ECO:0000313" key="8">
    <source>
        <dbReference type="Proteomes" id="UP000703590"/>
    </source>
</evidence>
<feature type="domain" description="Multidrug resistance protein MdtA-like alpha-helical hairpin" evidence="3">
    <location>
        <begin position="103"/>
        <end position="173"/>
    </location>
</feature>
<sequence>MQNRLIQSVCSVALVLFLTGCLGEETSQATPPARPAPVVKTLVVQPADIPLSYEYPAKVHSVQYVDVVARVPGQLMAKHFKEGQVVQKGDLLYEIDPAKYQATYNQAVASLGVQEAALKAAKRDWERTQALYEANALSQQVYDNALKTYDAAKASFEAAKATRDLAKIDLEYTKIYAPSSGVAGLALLDEGNYITSSSTKLVSITQVDPVHVAFSLPDRDILKHKEAFKGADVRLLMGGNPLENKGEITYMDATINPATSTIQARATFENPENILMPGLFTRVRLEGLVARNSIAIPQSALMQDATGSFVYVHQEGKVQKVPVVIDEPREGMFIIQSGLKGGEELILNSLTKLRPNAPVRVENP</sequence>
<dbReference type="InterPro" id="IPR058625">
    <property type="entry name" value="MdtA-like_BSH"/>
</dbReference>
<dbReference type="Gene3D" id="1.10.287.470">
    <property type="entry name" value="Helix hairpin bin"/>
    <property type="match status" value="1"/>
</dbReference>
<reference evidence="8" key="1">
    <citation type="submission" date="2021-02" db="EMBL/GenBank/DDBJ databases">
        <title>Sulfurospirillum tamanensis sp. nov.</title>
        <authorList>
            <person name="Merkel A.Y."/>
        </authorList>
    </citation>
    <scope>NUCLEOTIDE SEQUENCE [LARGE SCALE GENOMIC DNA]</scope>
    <source>
        <strain evidence="8">T05b</strain>
    </source>
</reference>